<organism evidence="1">
    <name type="scientific">Petromyces alliaceus</name>
    <name type="common">Aspergillus alliaceus</name>
    <dbReference type="NCBI Taxonomy" id="209559"/>
    <lineage>
        <taxon>Eukaryota</taxon>
        <taxon>Fungi</taxon>
        <taxon>Dikarya</taxon>
        <taxon>Ascomycota</taxon>
        <taxon>Pezizomycotina</taxon>
        <taxon>Eurotiomycetes</taxon>
        <taxon>Eurotiomycetidae</taxon>
        <taxon>Eurotiales</taxon>
        <taxon>Aspergillaceae</taxon>
        <taxon>Aspergillus</taxon>
        <taxon>Aspergillus subgen. Circumdati</taxon>
    </lineage>
</organism>
<protein>
    <submittedName>
        <fullName evidence="1">Uncharacterized protein</fullName>
    </submittedName>
</protein>
<dbReference type="EMBL" id="ML735263">
    <property type="protein sequence ID" value="KAE8389609.1"/>
    <property type="molecule type" value="Genomic_DNA"/>
</dbReference>
<dbReference type="OrthoDB" id="4851849at2759"/>
<dbReference type="Pfam" id="PF14441">
    <property type="entry name" value="OTT_1508_deam"/>
    <property type="match status" value="1"/>
</dbReference>
<gene>
    <name evidence="1" type="ORF">BDV23DRAFT_184213</name>
</gene>
<evidence type="ECO:0000313" key="1">
    <source>
        <dbReference type="EMBL" id="KAE8389609.1"/>
    </source>
</evidence>
<dbReference type="Proteomes" id="UP000326877">
    <property type="component" value="Unassembled WGS sequence"/>
</dbReference>
<reference evidence="1" key="1">
    <citation type="submission" date="2019-04" db="EMBL/GenBank/DDBJ databases">
        <title>Friends and foes A comparative genomics studyof 23 Aspergillus species from section Flavi.</title>
        <authorList>
            <consortium name="DOE Joint Genome Institute"/>
            <person name="Kjaerbolling I."/>
            <person name="Vesth T."/>
            <person name="Frisvad J.C."/>
            <person name="Nybo J.L."/>
            <person name="Theobald S."/>
            <person name="Kildgaard S."/>
            <person name="Isbrandt T."/>
            <person name="Kuo A."/>
            <person name="Sato A."/>
            <person name="Lyhne E.K."/>
            <person name="Kogle M.E."/>
            <person name="Wiebenga A."/>
            <person name="Kun R.S."/>
            <person name="Lubbers R.J."/>
            <person name="Makela M.R."/>
            <person name="Barry K."/>
            <person name="Chovatia M."/>
            <person name="Clum A."/>
            <person name="Daum C."/>
            <person name="Haridas S."/>
            <person name="He G."/>
            <person name="LaButti K."/>
            <person name="Lipzen A."/>
            <person name="Mondo S."/>
            <person name="Riley R."/>
            <person name="Salamov A."/>
            <person name="Simmons B.A."/>
            <person name="Magnuson J.K."/>
            <person name="Henrissat B."/>
            <person name="Mortensen U.H."/>
            <person name="Larsen T.O."/>
            <person name="Devries R.P."/>
            <person name="Grigoriev I.V."/>
            <person name="Machida M."/>
            <person name="Baker S.E."/>
            <person name="Andersen M.R."/>
        </authorList>
    </citation>
    <scope>NUCLEOTIDE SEQUENCE [LARGE SCALE GENOMIC DNA]</scope>
    <source>
        <strain evidence="1">IBT 14317</strain>
    </source>
</reference>
<sequence length="636" mass="71484">MPQNSDLAIVCAENIASLSLLHSVPVPPISNPVGPAPPDKGQYTLSFDRERKLAGTLAFLAHVKDDAEHIPAVCIEEDPDSASLNVILAINKAKAYDGDDVIRRVQQGFDEIFTVLARLSGEPSESLNIKDQILSTVVSMCSTRILSRLRLGSTGWKPLKRPIKDTLQEAAMAFSKIDRHKLGDRNILISTELLAARVKEAEKLVDSWSRYQVTSRLVDLVHGIYQIHQIEQLPVIVSIIPNRDMSPSARESFLNIIGKISQYWKAARFLYRTAKKFPLTRKMRIIPVHLSRDAFSTPSLDRYTPDLLSKIIEGNPKGRQQKLFEEICRVLDSSEQRATDQFSRQVKKTLKDGKIHAEVQIIAYCELRSPRSFPRVICSSKDACFLCNLFIQVYGKIQTPRSHGRLYPGWRLPRVPQLRELEQRFCQSLEDRFRESCTALLSTGRKALYPCPNESTLLTLGDSGTTIRNVTPSEVSQTAKPSPAKHVSTIVPLELGQCHDQNRDKSVNPEVNDSLPILFHPQYLHTEQQKAGSRSSLVLLQGSKKVGFIGPEEASEFYCTGPLEIQVECIANSTSLIYSIEWLNREEAKKAREKGLPLPLIDVEHLKGEVTLCLNNTLYITTRDTVLKVCWEKGED</sequence>
<proteinExistence type="predicted"/>
<dbReference type="InterPro" id="IPR027796">
    <property type="entry name" value="OTT_1508_deam-like"/>
</dbReference>
<name>A0A5N7C6B3_PETAA</name>
<dbReference type="AlphaFoldDB" id="A0A5N7C6B3"/>
<accession>A0A5N7C6B3</accession>